<feature type="transmembrane region" description="Helical" evidence="1">
    <location>
        <begin position="109"/>
        <end position="126"/>
    </location>
</feature>
<feature type="transmembrane region" description="Helical" evidence="1">
    <location>
        <begin position="138"/>
        <end position="156"/>
    </location>
</feature>
<keyword evidence="1" id="KW-0472">Membrane</keyword>
<dbReference type="EMBL" id="JBHSIT010000001">
    <property type="protein sequence ID" value="MFC4906630.1"/>
    <property type="molecule type" value="Genomic_DNA"/>
</dbReference>
<dbReference type="Proteomes" id="UP001595872">
    <property type="component" value="Unassembled WGS sequence"/>
</dbReference>
<accession>A0ABV9TTM1</accession>
<proteinExistence type="predicted"/>
<sequence length="283" mass="30625">MRRRLEMFGAVSAWLVAAVALGLELWRVVSAGGDWWAAEEVDRLAAPLVVFAVLAAAAVASLARWYSAAALCAAPALTQVLAFVAAWNVRLDRPFGYLPMNPTRPVDRWSTALTLIAAAMGLVAAVPHLGQGRGRPRAVLVSLPGLVVLAMVADHVAASHSPLARVAGMWWKVRHYGWIALGAYCAVAVLLFVARKREFDRVLAVRIAGTVGLLAPLCLLLWERRPDFLRINVRDSHEIYGLFIEGDSLWSGPAWFLSAAGGMVLWTTLVLAALIGVCGWSRE</sequence>
<keyword evidence="3" id="KW-1185">Reference proteome</keyword>
<organism evidence="2 3">
    <name type="scientific">Actinomadura gamaensis</name>
    <dbReference type="NCBI Taxonomy" id="1763541"/>
    <lineage>
        <taxon>Bacteria</taxon>
        <taxon>Bacillati</taxon>
        <taxon>Actinomycetota</taxon>
        <taxon>Actinomycetes</taxon>
        <taxon>Streptosporangiales</taxon>
        <taxon>Thermomonosporaceae</taxon>
        <taxon>Actinomadura</taxon>
    </lineage>
</organism>
<name>A0ABV9TTM1_9ACTN</name>
<feature type="transmembrane region" description="Helical" evidence="1">
    <location>
        <begin position="203"/>
        <end position="222"/>
    </location>
</feature>
<feature type="transmembrane region" description="Helical" evidence="1">
    <location>
        <begin position="44"/>
        <end position="63"/>
    </location>
</feature>
<evidence type="ECO:0000313" key="2">
    <source>
        <dbReference type="EMBL" id="MFC4906630.1"/>
    </source>
</evidence>
<protein>
    <submittedName>
        <fullName evidence="2">Uncharacterized protein</fullName>
    </submittedName>
</protein>
<evidence type="ECO:0000313" key="3">
    <source>
        <dbReference type="Proteomes" id="UP001595872"/>
    </source>
</evidence>
<feature type="transmembrane region" description="Helical" evidence="1">
    <location>
        <begin position="70"/>
        <end position="89"/>
    </location>
</feature>
<reference evidence="3" key="1">
    <citation type="journal article" date="2019" name="Int. J. Syst. Evol. Microbiol.">
        <title>The Global Catalogue of Microorganisms (GCM) 10K type strain sequencing project: providing services to taxonomists for standard genome sequencing and annotation.</title>
        <authorList>
            <consortium name="The Broad Institute Genomics Platform"/>
            <consortium name="The Broad Institute Genome Sequencing Center for Infectious Disease"/>
            <person name="Wu L."/>
            <person name="Ma J."/>
        </authorList>
    </citation>
    <scope>NUCLEOTIDE SEQUENCE [LARGE SCALE GENOMIC DNA]</scope>
    <source>
        <strain evidence="3">KLKA75</strain>
    </source>
</reference>
<comment type="caution">
    <text evidence="2">The sequence shown here is derived from an EMBL/GenBank/DDBJ whole genome shotgun (WGS) entry which is preliminary data.</text>
</comment>
<keyword evidence="1" id="KW-1133">Transmembrane helix</keyword>
<gene>
    <name evidence="2" type="ORF">ACFPCY_04820</name>
</gene>
<feature type="transmembrane region" description="Helical" evidence="1">
    <location>
        <begin position="255"/>
        <end position="280"/>
    </location>
</feature>
<feature type="transmembrane region" description="Helical" evidence="1">
    <location>
        <begin position="176"/>
        <end position="194"/>
    </location>
</feature>
<dbReference type="RefSeq" id="WP_378252314.1">
    <property type="nucleotide sequence ID" value="NZ_JBHSIT010000001.1"/>
</dbReference>
<keyword evidence="1" id="KW-0812">Transmembrane</keyword>
<evidence type="ECO:0000256" key="1">
    <source>
        <dbReference type="SAM" id="Phobius"/>
    </source>
</evidence>